<dbReference type="RefSeq" id="WP_420243664.1">
    <property type="nucleotide sequence ID" value="NZ_BOPV01000001.1"/>
</dbReference>
<name>A0A8S8XHS3_9PROT</name>
<dbReference type="EMBL" id="BOPV01000001">
    <property type="protein sequence ID" value="GIL40550.1"/>
    <property type="molecule type" value="Genomic_DNA"/>
</dbReference>
<dbReference type="InterPro" id="IPR010359">
    <property type="entry name" value="IrrE_HExxH"/>
</dbReference>
<accession>A0A8S8XHS3</accession>
<evidence type="ECO:0000259" key="1">
    <source>
        <dbReference type="Pfam" id="PF06114"/>
    </source>
</evidence>
<sequence>MTPLRVRYARIESVVLELLAKYQSAKAPIDIVQIARGEGASIHFDSFDDKSVSGFLVREGDSADIVVNNGQSRERQRFTIAHELGHFKLHERAPVHVDTTFSVFLRSDKSSEGKYVAEIEANTFAASILMPSAMLRAEIDPASLDIEDEAVVAVLAKKYGVSRQAMTYRLQNLFAQSRET</sequence>
<proteinExistence type="predicted"/>
<feature type="domain" description="IrrE N-terminal-like" evidence="1">
    <location>
        <begin position="39"/>
        <end position="170"/>
    </location>
</feature>
<keyword evidence="3" id="KW-1185">Reference proteome</keyword>
<dbReference type="AlphaFoldDB" id="A0A8S8XHS3"/>
<dbReference type="PANTHER" id="PTHR43236:SF1">
    <property type="entry name" value="BLL7220 PROTEIN"/>
    <property type="match status" value="1"/>
</dbReference>
<evidence type="ECO:0000313" key="2">
    <source>
        <dbReference type="EMBL" id="GIL40550.1"/>
    </source>
</evidence>
<dbReference type="Pfam" id="PF06114">
    <property type="entry name" value="Peptidase_M78"/>
    <property type="match status" value="1"/>
</dbReference>
<organism evidence="2 3">
    <name type="scientific">Roseiterribacter gracilis</name>
    <dbReference type="NCBI Taxonomy" id="2812848"/>
    <lineage>
        <taxon>Bacteria</taxon>
        <taxon>Pseudomonadati</taxon>
        <taxon>Pseudomonadota</taxon>
        <taxon>Alphaproteobacteria</taxon>
        <taxon>Rhodospirillales</taxon>
        <taxon>Roseiterribacteraceae</taxon>
        <taxon>Roseiterribacter</taxon>
    </lineage>
</organism>
<reference evidence="2" key="1">
    <citation type="submission" date="2021-02" db="EMBL/GenBank/DDBJ databases">
        <title>Genome sequence of Rhodospirillales sp. strain TMPK1 isolated from soil.</title>
        <authorList>
            <person name="Nakai R."/>
            <person name="Kusada H."/>
            <person name="Tamaki H."/>
        </authorList>
    </citation>
    <scope>NUCLEOTIDE SEQUENCE</scope>
    <source>
        <strain evidence="2">TMPK1</strain>
    </source>
</reference>
<dbReference type="Gene3D" id="1.10.10.2910">
    <property type="match status" value="1"/>
</dbReference>
<evidence type="ECO:0000313" key="3">
    <source>
        <dbReference type="Proteomes" id="UP000681075"/>
    </source>
</evidence>
<dbReference type="PANTHER" id="PTHR43236">
    <property type="entry name" value="ANTITOXIN HIGA1"/>
    <property type="match status" value="1"/>
</dbReference>
<comment type="caution">
    <text evidence="2">The sequence shown here is derived from an EMBL/GenBank/DDBJ whole genome shotgun (WGS) entry which is preliminary data.</text>
</comment>
<dbReference type="Proteomes" id="UP000681075">
    <property type="component" value="Unassembled WGS sequence"/>
</dbReference>
<dbReference type="InterPro" id="IPR052345">
    <property type="entry name" value="Rad_response_metalloprotease"/>
</dbReference>
<protein>
    <recommendedName>
        <fullName evidence="1">IrrE N-terminal-like domain-containing protein</fullName>
    </recommendedName>
</protein>
<gene>
    <name evidence="2" type="ORF">TMPK1_27870</name>
</gene>